<sequence length="218" mass="24363">MDFFSKKPTMKEQMRDTDRQLKKTGREIDRDRRELEKEEKKLEMEIKNAAKTGNKQACTVLAKQLVQIRKQKERTYAANSKYILNLKSQITSINSQTKVMGANVKLAGAMTTATQSMTAMNKVMKPEQLSRTMQEFGKASTHMEMSEEMMNDALDDILNESGDEEEGDSIVQQVLDEIGIDISSKVSKAPSAPSKLGATSAADSEFADLEKQLAKLKS</sequence>
<gene>
    <name evidence="3" type="ORF">DGAL_LOCUS12077</name>
</gene>
<evidence type="ECO:0000313" key="4">
    <source>
        <dbReference type="Proteomes" id="UP000789390"/>
    </source>
</evidence>
<dbReference type="Gene3D" id="6.10.140.1230">
    <property type="match status" value="1"/>
</dbReference>
<name>A0A8J2WMI5_9CRUS</name>
<dbReference type="GO" id="GO:0007034">
    <property type="term" value="P:vacuolar transport"/>
    <property type="evidence" value="ECO:0007669"/>
    <property type="project" value="InterPro"/>
</dbReference>
<dbReference type="OrthoDB" id="5594417at2759"/>
<dbReference type="PANTHER" id="PTHR10476">
    <property type="entry name" value="CHARGED MULTIVESICULAR BODY PROTEIN"/>
    <property type="match status" value="1"/>
</dbReference>
<protein>
    <recommendedName>
        <fullName evidence="5">EOG090X0EF4</fullName>
    </recommendedName>
</protein>
<dbReference type="AlphaFoldDB" id="A0A8J2WMI5"/>
<comment type="similarity">
    <text evidence="1">Belongs to the SNF7 family.</text>
</comment>
<reference evidence="3" key="1">
    <citation type="submission" date="2021-11" db="EMBL/GenBank/DDBJ databases">
        <authorList>
            <person name="Schell T."/>
        </authorList>
    </citation>
    <scope>NUCLEOTIDE SEQUENCE</scope>
    <source>
        <strain evidence="3">M5</strain>
    </source>
</reference>
<evidence type="ECO:0000256" key="1">
    <source>
        <dbReference type="ARBA" id="ARBA00006190"/>
    </source>
</evidence>
<dbReference type="Pfam" id="PF03357">
    <property type="entry name" value="Snf7"/>
    <property type="match status" value="1"/>
</dbReference>
<evidence type="ECO:0008006" key="5">
    <source>
        <dbReference type="Google" id="ProtNLM"/>
    </source>
</evidence>
<evidence type="ECO:0000256" key="2">
    <source>
        <dbReference type="SAM" id="MobiDB-lite"/>
    </source>
</evidence>
<organism evidence="3 4">
    <name type="scientific">Daphnia galeata</name>
    <dbReference type="NCBI Taxonomy" id="27404"/>
    <lineage>
        <taxon>Eukaryota</taxon>
        <taxon>Metazoa</taxon>
        <taxon>Ecdysozoa</taxon>
        <taxon>Arthropoda</taxon>
        <taxon>Crustacea</taxon>
        <taxon>Branchiopoda</taxon>
        <taxon>Diplostraca</taxon>
        <taxon>Cladocera</taxon>
        <taxon>Anomopoda</taxon>
        <taxon>Daphniidae</taxon>
        <taxon>Daphnia</taxon>
    </lineage>
</organism>
<dbReference type="Proteomes" id="UP000789390">
    <property type="component" value="Unassembled WGS sequence"/>
</dbReference>
<feature type="compositionally biased region" description="Basic and acidic residues" evidence="2">
    <location>
        <begin position="9"/>
        <end position="35"/>
    </location>
</feature>
<proteinExistence type="inferred from homology"/>
<accession>A0A8J2WMI5</accession>
<keyword evidence="4" id="KW-1185">Reference proteome</keyword>
<dbReference type="InterPro" id="IPR005024">
    <property type="entry name" value="Snf7_fam"/>
</dbReference>
<evidence type="ECO:0000313" key="3">
    <source>
        <dbReference type="EMBL" id="CAH0108680.1"/>
    </source>
</evidence>
<dbReference type="EMBL" id="CAKKLH010000287">
    <property type="protein sequence ID" value="CAH0108680.1"/>
    <property type="molecule type" value="Genomic_DNA"/>
</dbReference>
<feature type="region of interest" description="Disordered" evidence="2">
    <location>
        <begin position="1"/>
        <end position="35"/>
    </location>
</feature>
<comment type="caution">
    <text evidence="3">The sequence shown here is derived from an EMBL/GenBank/DDBJ whole genome shotgun (WGS) entry which is preliminary data.</text>
</comment>